<dbReference type="GO" id="GO:0009117">
    <property type="term" value="P:nucleotide metabolic process"/>
    <property type="evidence" value="ECO:0007669"/>
    <property type="project" value="UniProtKB-KW"/>
</dbReference>
<dbReference type="PANTHER" id="PTHR34699">
    <property type="match status" value="1"/>
</dbReference>
<reference evidence="13 14" key="1">
    <citation type="submission" date="2016-07" db="EMBL/GenBank/DDBJ databases">
        <title>Pervasive Adenine N6-methylation of Active Genes in Fungi.</title>
        <authorList>
            <consortium name="DOE Joint Genome Institute"/>
            <person name="Mondo S.J."/>
            <person name="Dannebaum R.O."/>
            <person name="Kuo R.C."/>
            <person name="Labutti K."/>
            <person name="Haridas S."/>
            <person name="Kuo A."/>
            <person name="Salamov A."/>
            <person name="Ahrendt S.R."/>
            <person name="Lipzen A."/>
            <person name="Sullivan W."/>
            <person name="Andreopoulos W.B."/>
            <person name="Clum A."/>
            <person name="Lindquist E."/>
            <person name="Daum C."/>
            <person name="Ramamoorthy G.K."/>
            <person name="Gryganskyi A."/>
            <person name="Culley D."/>
            <person name="Magnuson J.K."/>
            <person name="James T.Y."/>
            <person name="O'Malley M.A."/>
            <person name="Stajich J.E."/>
            <person name="Spatafora J.W."/>
            <person name="Visel A."/>
            <person name="Grigoriev I.V."/>
        </authorList>
    </citation>
    <scope>NUCLEOTIDE SEQUENCE [LARGE SCALE GENOMIC DNA]</scope>
    <source>
        <strain evidence="13 14">JEL800</strain>
    </source>
</reference>
<keyword evidence="7" id="KW-0546">Nucleotide metabolism</keyword>
<dbReference type="SUPFAM" id="SSF52972">
    <property type="entry name" value="ITPase-like"/>
    <property type="match status" value="1"/>
</dbReference>
<keyword evidence="4" id="KW-0547">Nucleotide-binding</keyword>
<dbReference type="GO" id="GO:0000166">
    <property type="term" value="F:nucleotide binding"/>
    <property type="evidence" value="ECO:0007669"/>
    <property type="project" value="UniProtKB-KW"/>
</dbReference>
<dbReference type="AlphaFoldDB" id="A0A1Y2BUY2"/>
<dbReference type="GO" id="GO:0006772">
    <property type="term" value="P:thiamine metabolic process"/>
    <property type="evidence" value="ECO:0007669"/>
    <property type="project" value="TreeGrafter"/>
</dbReference>
<dbReference type="Gene3D" id="3.90.950.10">
    <property type="match status" value="1"/>
</dbReference>
<evidence type="ECO:0000256" key="9">
    <source>
        <dbReference type="ARBA" id="ARBA00038901"/>
    </source>
</evidence>
<keyword evidence="5" id="KW-0378">Hydrolase</keyword>
<dbReference type="Proteomes" id="UP000193642">
    <property type="component" value="Unassembled WGS sequence"/>
</dbReference>
<sequence>MLVAVGTTNLSKLRAVTQALATIFPGRKEGDIVVKGVSVASGVSDQPMSDEETIEGATNRAQRAFAAVEGADFGIGVEGGIHKIGDQYFDGGWVVVVDKDGRTGIGCSARYQLSQKIMDLVLKGDELGVVMDRLTGQTDIKQSAGAMGILTNGIVNRDTCMVHGIYFAFSKWISDAKYWEESEL</sequence>
<comment type="caution">
    <text evidence="13">The sequence shown here is derived from an EMBL/GenBank/DDBJ whole genome shotgun (WGS) entry which is preliminary data.</text>
</comment>
<evidence type="ECO:0000259" key="12">
    <source>
        <dbReference type="Pfam" id="PF01931"/>
    </source>
</evidence>
<keyword evidence="6" id="KW-0460">Magnesium</keyword>
<accession>A0A1Y2BUY2</accession>
<name>A0A1Y2BUY2_9FUNG</name>
<dbReference type="Pfam" id="PF01931">
    <property type="entry name" value="NTPase_I-T"/>
    <property type="match status" value="1"/>
</dbReference>
<evidence type="ECO:0000256" key="4">
    <source>
        <dbReference type="ARBA" id="ARBA00022741"/>
    </source>
</evidence>
<dbReference type="FunFam" id="3.90.950.10:FF:000002">
    <property type="entry name" value="Inosine/xanthosine triphosphatase"/>
    <property type="match status" value="1"/>
</dbReference>
<gene>
    <name evidence="13" type="ORF">BCR33DRAFT_853915</name>
</gene>
<protein>
    <recommendedName>
        <fullName evidence="9">inosine/xanthosine triphosphatase</fullName>
        <ecNumber evidence="9">3.6.1.73</ecNumber>
    </recommendedName>
</protein>
<dbReference type="GO" id="GO:0046872">
    <property type="term" value="F:metal ion binding"/>
    <property type="evidence" value="ECO:0007669"/>
    <property type="project" value="UniProtKB-KW"/>
</dbReference>
<dbReference type="STRING" id="329046.A0A1Y2BUY2"/>
<evidence type="ECO:0000256" key="3">
    <source>
        <dbReference type="ARBA" id="ARBA00022723"/>
    </source>
</evidence>
<dbReference type="InterPro" id="IPR029001">
    <property type="entry name" value="ITPase-like_fam"/>
</dbReference>
<dbReference type="EMBL" id="MCGO01000043">
    <property type="protein sequence ID" value="ORY38571.1"/>
    <property type="molecule type" value="Genomic_DNA"/>
</dbReference>
<comment type="catalytic activity">
    <reaction evidence="10">
        <text>ITP + H2O = IDP + phosphate + H(+)</text>
        <dbReference type="Rhea" id="RHEA:28330"/>
        <dbReference type="ChEBI" id="CHEBI:15377"/>
        <dbReference type="ChEBI" id="CHEBI:15378"/>
        <dbReference type="ChEBI" id="CHEBI:43474"/>
        <dbReference type="ChEBI" id="CHEBI:58280"/>
        <dbReference type="ChEBI" id="CHEBI:61402"/>
        <dbReference type="EC" id="3.6.1.73"/>
    </reaction>
</comment>
<evidence type="ECO:0000256" key="5">
    <source>
        <dbReference type="ARBA" id="ARBA00022801"/>
    </source>
</evidence>
<evidence type="ECO:0000256" key="6">
    <source>
        <dbReference type="ARBA" id="ARBA00022842"/>
    </source>
</evidence>
<keyword evidence="8" id="KW-0464">Manganese</keyword>
<keyword evidence="14" id="KW-1185">Reference proteome</keyword>
<comment type="catalytic activity">
    <reaction evidence="11">
        <text>XTP + H2O = XDP + phosphate + H(+)</text>
        <dbReference type="Rhea" id="RHEA:28406"/>
        <dbReference type="ChEBI" id="CHEBI:15377"/>
        <dbReference type="ChEBI" id="CHEBI:15378"/>
        <dbReference type="ChEBI" id="CHEBI:43474"/>
        <dbReference type="ChEBI" id="CHEBI:59884"/>
        <dbReference type="ChEBI" id="CHEBI:61314"/>
        <dbReference type="EC" id="3.6.1.73"/>
    </reaction>
</comment>
<evidence type="ECO:0000256" key="2">
    <source>
        <dbReference type="ARBA" id="ARBA00001946"/>
    </source>
</evidence>
<comment type="cofactor">
    <cofactor evidence="2">
        <name>Mg(2+)</name>
        <dbReference type="ChEBI" id="CHEBI:18420"/>
    </cofactor>
</comment>
<feature type="domain" description="Non-canonical purine NTP phosphatase/PRRC1" evidence="12">
    <location>
        <begin position="6"/>
        <end position="173"/>
    </location>
</feature>
<evidence type="ECO:0000256" key="1">
    <source>
        <dbReference type="ARBA" id="ARBA00001936"/>
    </source>
</evidence>
<organism evidence="13 14">
    <name type="scientific">Rhizoclosmatium globosum</name>
    <dbReference type="NCBI Taxonomy" id="329046"/>
    <lineage>
        <taxon>Eukaryota</taxon>
        <taxon>Fungi</taxon>
        <taxon>Fungi incertae sedis</taxon>
        <taxon>Chytridiomycota</taxon>
        <taxon>Chytridiomycota incertae sedis</taxon>
        <taxon>Chytridiomycetes</taxon>
        <taxon>Chytridiales</taxon>
        <taxon>Chytriomycetaceae</taxon>
        <taxon>Rhizoclosmatium</taxon>
    </lineage>
</organism>
<dbReference type="EC" id="3.6.1.73" evidence="9"/>
<evidence type="ECO:0000313" key="14">
    <source>
        <dbReference type="Proteomes" id="UP000193642"/>
    </source>
</evidence>
<dbReference type="HAMAP" id="MF_00648">
    <property type="entry name" value="Non_canon_purine_NTPase_YjjX"/>
    <property type="match status" value="1"/>
</dbReference>
<evidence type="ECO:0000256" key="10">
    <source>
        <dbReference type="ARBA" id="ARBA00048174"/>
    </source>
</evidence>
<keyword evidence="3" id="KW-0479">Metal-binding</keyword>
<evidence type="ECO:0000256" key="11">
    <source>
        <dbReference type="ARBA" id="ARBA00048781"/>
    </source>
</evidence>
<comment type="cofactor">
    <cofactor evidence="1">
        <name>Mn(2+)</name>
        <dbReference type="ChEBI" id="CHEBI:29035"/>
    </cofactor>
</comment>
<dbReference type="InterPro" id="IPR002786">
    <property type="entry name" value="Non_canon_purine_NTPase"/>
</dbReference>
<dbReference type="InterPro" id="IPR026533">
    <property type="entry name" value="NTPase/PRRC1"/>
</dbReference>
<dbReference type="NCBIfam" id="TIGR00258">
    <property type="entry name" value="inosine/xanthosine triphosphatase"/>
    <property type="match status" value="1"/>
</dbReference>
<evidence type="ECO:0000256" key="8">
    <source>
        <dbReference type="ARBA" id="ARBA00023211"/>
    </source>
</evidence>
<dbReference type="OrthoDB" id="300709at2759"/>
<dbReference type="GO" id="GO:0103023">
    <property type="term" value="F:ITPase activity"/>
    <property type="evidence" value="ECO:0007669"/>
    <property type="project" value="UniProtKB-EC"/>
</dbReference>
<proteinExistence type="inferred from homology"/>
<evidence type="ECO:0000256" key="7">
    <source>
        <dbReference type="ARBA" id="ARBA00023080"/>
    </source>
</evidence>
<dbReference type="InterPro" id="IPR050299">
    <property type="entry name" value="YjjX_NTPase"/>
</dbReference>
<dbReference type="PANTHER" id="PTHR34699:SF2">
    <property type="entry name" value="NON-CANONICAL PURINE NTP PHOSPHATASE_PRRC1 DOMAIN-CONTAINING PROTEIN"/>
    <property type="match status" value="1"/>
</dbReference>
<evidence type="ECO:0000313" key="13">
    <source>
        <dbReference type="EMBL" id="ORY38571.1"/>
    </source>
</evidence>